<evidence type="ECO:0000313" key="1">
    <source>
        <dbReference type="EMBL" id="KWF25085.1"/>
    </source>
</evidence>
<evidence type="ECO:0000313" key="4">
    <source>
        <dbReference type="Proteomes" id="UP000494162"/>
    </source>
</evidence>
<dbReference type="OrthoDB" id="9091812at2"/>
<dbReference type="GeneID" id="93168500"/>
<dbReference type="RefSeq" id="WP_060244520.1">
    <property type="nucleotide sequence ID" value="NZ_CABVPP010000007.1"/>
</dbReference>
<evidence type="ECO:0000313" key="3">
    <source>
        <dbReference type="Proteomes" id="UP000062912"/>
    </source>
</evidence>
<evidence type="ECO:0000313" key="2">
    <source>
        <dbReference type="EMBL" id="VWB33616.1"/>
    </source>
</evidence>
<protein>
    <submittedName>
        <fullName evidence="1">Uncharacterized protein</fullName>
    </submittedName>
</protein>
<gene>
    <name evidence="2" type="ORF">BPS26883_01479</name>
    <name evidence="1" type="ORF">WT56_22655</name>
</gene>
<name>A0A132EDP8_9BURK</name>
<dbReference type="Proteomes" id="UP000062912">
    <property type="component" value="Unassembled WGS sequence"/>
</dbReference>
<reference evidence="1 3" key="1">
    <citation type="submission" date="2015-11" db="EMBL/GenBank/DDBJ databases">
        <title>Expanding the genomic diversity of Burkholderia species for the development of highly accurate diagnostics.</title>
        <authorList>
            <person name="Sahl J."/>
            <person name="Keim P."/>
            <person name="Wagner D."/>
        </authorList>
    </citation>
    <scope>NUCLEOTIDE SEQUENCE [LARGE SCALE GENOMIC DNA]</scope>
    <source>
        <strain evidence="1 3">MSMB368WGS</strain>
    </source>
</reference>
<dbReference type="Proteomes" id="UP000494162">
    <property type="component" value="Unassembled WGS sequence"/>
</dbReference>
<organism evidence="1 3">
    <name type="scientific">Burkholderia pseudomultivorans</name>
    <dbReference type="NCBI Taxonomy" id="1207504"/>
    <lineage>
        <taxon>Bacteria</taxon>
        <taxon>Pseudomonadati</taxon>
        <taxon>Pseudomonadota</taxon>
        <taxon>Betaproteobacteria</taxon>
        <taxon>Burkholderiales</taxon>
        <taxon>Burkholderiaceae</taxon>
        <taxon>Burkholderia</taxon>
        <taxon>Burkholderia cepacia complex</taxon>
    </lineage>
</organism>
<dbReference type="AlphaFoldDB" id="A0A132EDP8"/>
<proteinExistence type="predicted"/>
<sequence length="270" mass="28490">MTSSVTSAGSLSPAQMAQAALDDRQLAGAAAAPPQDPPLEVRALDLQAMQAALTKQLSMAGELSTKLNRVTDALASSMSEIVAKRPDLADAQFDFHTDDGAIQVVSKTMKESDRAWIEQTLNGNANLVLATRAFHDQAVDIDAQGALVRGETPFSADDRAAASQRADGRFRFMDLINAAVERNHELLQAGGHYVAQDGTPLKVEQSAGTARGTLALLDIDRQLSSGTAVFVDGSGQKTYGMRPVLIDMDFAVLAAPGSQDGNRLGFHAIA</sequence>
<accession>A0A132EDP8</accession>
<dbReference type="EMBL" id="CABVPP010000007">
    <property type="protein sequence ID" value="VWB33616.1"/>
    <property type="molecule type" value="Genomic_DNA"/>
</dbReference>
<dbReference type="EMBL" id="LPJR01000052">
    <property type="protein sequence ID" value="KWF25085.1"/>
    <property type="molecule type" value="Genomic_DNA"/>
</dbReference>
<reference evidence="2 4" key="2">
    <citation type="submission" date="2019-09" db="EMBL/GenBank/DDBJ databases">
        <authorList>
            <person name="Depoorter E."/>
        </authorList>
    </citation>
    <scope>NUCLEOTIDE SEQUENCE [LARGE SCALE GENOMIC DNA]</scope>
    <source>
        <strain evidence="2">LMG 26883</strain>
    </source>
</reference>